<sequence length="606" mass="67918">MLPLPVSVFITQIVALLGVTAATKLVILVAYYLKDLDIRLMYHENIFRHLEFYEDYNTSDTKKGLVAWMSLIAFLLSFIPTYLSFAADTKDTEHVIYTNIQTAESMNSLGSFVVDQIEEPLFTEFYNTANHAPANSTGVILENYIISKKKQTQINPSGVWYNAPSVHFSPAKQIASWGTDARYPMNFQTVNDTNIFSTRGRVKESYAISYNNKAHTQGSSTLETCAGNDSLDSNIVTNITSIDGHQVQGARSMNRTCYPITDPSLWLISFQDADDDAGVDSLLNSREDIYFRSASSSPQSSASYSMGVVARNWEKLNMNVAMVKKSAHITIFYSDFNRSLAPDSCISSNYLNKSAFNQDINMITCQLISLAKQNPTLPILQATRRSYIANKMINSVYTYIKKDDGHGILVDLTLYSAFFATRSPADIAGPEMLIAYQQVKKSDFDTKDFEQILQSINPFPDLDTEYGLNTMTDLVLIGIRLFGSTYNKKVFLKTTAYIVSSVRVSTVWIVLALSFAVIFLLIITASNFMTPKVYKTDLRSLLIHTLIMQENHIDSSENPPMRRRENTGLLTRAVRLEGGKSLKMDDNPIILSENIPMMDQTADTLA</sequence>
<feature type="transmembrane region" description="Helical" evidence="1">
    <location>
        <begin position="65"/>
        <end position="85"/>
    </location>
</feature>
<evidence type="ECO:0000256" key="1">
    <source>
        <dbReference type="SAM" id="Phobius"/>
    </source>
</evidence>
<keyword evidence="1" id="KW-1133">Transmembrane helix</keyword>
<feature type="transmembrane region" description="Helical" evidence="1">
    <location>
        <begin position="507"/>
        <end position="529"/>
    </location>
</feature>
<evidence type="ECO:0000313" key="3">
    <source>
        <dbReference type="Proteomes" id="UP000053815"/>
    </source>
</evidence>
<dbReference type="Proteomes" id="UP000053815">
    <property type="component" value="Unassembled WGS sequence"/>
</dbReference>
<feature type="transmembrane region" description="Helical" evidence="1">
    <location>
        <begin position="6"/>
        <end position="33"/>
    </location>
</feature>
<protein>
    <submittedName>
        <fullName evidence="2">Uncharacterized protein</fullName>
    </submittedName>
</protein>
<dbReference type="OrthoDB" id="2277610at2759"/>
<reference evidence="2" key="1">
    <citation type="submission" date="2014-09" db="EMBL/GenBank/DDBJ databases">
        <title>Draft genome sequence of an oleaginous Mucoromycotina fungus Mucor ambiguus NBRC6742.</title>
        <authorList>
            <person name="Takeda I."/>
            <person name="Yamane N."/>
            <person name="Morita T."/>
            <person name="Tamano K."/>
            <person name="Machida M."/>
            <person name="Baker S."/>
            <person name="Koike H."/>
        </authorList>
    </citation>
    <scope>NUCLEOTIDE SEQUENCE</scope>
    <source>
        <strain evidence="2">NBRC 6742</strain>
    </source>
</reference>
<gene>
    <name evidence="2" type="ORF">MAM1_0015d01461</name>
</gene>
<keyword evidence="1" id="KW-0812">Transmembrane</keyword>
<keyword evidence="3" id="KW-1185">Reference proteome</keyword>
<proteinExistence type="predicted"/>
<evidence type="ECO:0000313" key="2">
    <source>
        <dbReference type="EMBL" id="GAN02022.1"/>
    </source>
</evidence>
<accession>A0A0C9MFY0</accession>
<name>A0A0C9MFY0_9FUNG</name>
<keyword evidence="1" id="KW-0472">Membrane</keyword>
<organism evidence="2">
    <name type="scientific">Mucor ambiguus</name>
    <dbReference type="NCBI Taxonomy" id="91626"/>
    <lineage>
        <taxon>Eukaryota</taxon>
        <taxon>Fungi</taxon>
        <taxon>Fungi incertae sedis</taxon>
        <taxon>Mucoromycota</taxon>
        <taxon>Mucoromycotina</taxon>
        <taxon>Mucoromycetes</taxon>
        <taxon>Mucorales</taxon>
        <taxon>Mucorineae</taxon>
        <taxon>Mucoraceae</taxon>
        <taxon>Mucor</taxon>
    </lineage>
</organism>
<dbReference type="AlphaFoldDB" id="A0A0C9MFY0"/>
<dbReference type="EMBL" id="DF836304">
    <property type="protein sequence ID" value="GAN02022.1"/>
    <property type="molecule type" value="Genomic_DNA"/>
</dbReference>